<sequence length="83" mass="9777">MKGIISLSYWVRFEAYIKLFSSTLHQELLVNSRVAVNNVEKLRENTFLIHNKNFICSLSQKDMVSMPVIKKINYSEIIRDKNE</sequence>
<evidence type="ECO:0000313" key="1">
    <source>
        <dbReference type="EMBL" id="KOY61043.1"/>
    </source>
</evidence>
<dbReference type="EMBL" id="LJCS01000053">
    <property type="protein sequence ID" value="KOY61043.1"/>
    <property type="molecule type" value="Genomic_DNA"/>
</dbReference>
<dbReference type="Proteomes" id="UP000037727">
    <property type="component" value="Unassembled WGS sequence"/>
</dbReference>
<accession>A0ABR5K900</accession>
<evidence type="ECO:0000313" key="2">
    <source>
        <dbReference type="Proteomes" id="UP000037727"/>
    </source>
</evidence>
<gene>
    <name evidence="1" type="ORF">AM629_16125</name>
</gene>
<protein>
    <recommendedName>
        <fullName evidence="3">HTH LytTR-type domain-containing protein</fullName>
    </recommendedName>
</protein>
<organism evidence="1 2">
    <name type="scientific">Photorhabdus heterorhabditis</name>
    <dbReference type="NCBI Taxonomy" id="880156"/>
    <lineage>
        <taxon>Bacteria</taxon>
        <taxon>Pseudomonadati</taxon>
        <taxon>Pseudomonadota</taxon>
        <taxon>Gammaproteobacteria</taxon>
        <taxon>Enterobacterales</taxon>
        <taxon>Morganellaceae</taxon>
        <taxon>Photorhabdus</taxon>
    </lineage>
</organism>
<proteinExistence type="predicted"/>
<reference evidence="1 2" key="1">
    <citation type="submission" date="2015-09" db="EMBL/GenBank/DDBJ databases">
        <title>Draft genome sequence and assembly of Photorhabdus sp. VMG, a bacterial symbiont associated with Heterorhabditis zealandica.</title>
        <authorList>
            <person name="Naidoo S."/>
            <person name="Featherston J."/>
            <person name="Mothupi B."/>
            <person name="Gray V.M."/>
        </authorList>
    </citation>
    <scope>NUCLEOTIDE SEQUENCE [LARGE SCALE GENOMIC DNA]</scope>
    <source>
        <strain evidence="1 2">VMG</strain>
    </source>
</reference>
<keyword evidence="2" id="KW-1185">Reference proteome</keyword>
<dbReference type="RefSeq" id="WP_054480277.1">
    <property type="nucleotide sequence ID" value="NZ_CAWMRL010000053.1"/>
</dbReference>
<evidence type="ECO:0008006" key="3">
    <source>
        <dbReference type="Google" id="ProtNLM"/>
    </source>
</evidence>
<comment type="caution">
    <text evidence="1">The sequence shown here is derived from an EMBL/GenBank/DDBJ whole genome shotgun (WGS) entry which is preliminary data.</text>
</comment>
<name>A0ABR5K900_9GAMM</name>